<proteinExistence type="predicted"/>
<protein>
    <submittedName>
        <fullName evidence="2">Uncharacterized protein</fullName>
    </submittedName>
</protein>
<evidence type="ECO:0000256" key="1">
    <source>
        <dbReference type="SAM" id="SignalP"/>
    </source>
</evidence>
<keyword evidence="1" id="KW-0732">Signal</keyword>
<evidence type="ECO:0000313" key="3">
    <source>
        <dbReference type="Proteomes" id="UP001458946"/>
    </source>
</evidence>
<feature type="chain" id="PRO_5046339176" evidence="1">
    <location>
        <begin position="19"/>
        <end position="497"/>
    </location>
</feature>
<accession>A0ABP9VFP9</accession>
<reference evidence="2 3" key="1">
    <citation type="submission" date="2024-02" db="EMBL/GenBank/DDBJ databases">
        <title>Deinococcus xinjiangensis NBRC 107630.</title>
        <authorList>
            <person name="Ichikawa N."/>
            <person name="Katano-Makiyama Y."/>
            <person name="Hidaka K."/>
        </authorList>
    </citation>
    <scope>NUCLEOTIDE SEQUENCE [LARGE SCALE GENOMIC DNA]</scope>
    <source>
        <strain evidence="2 3">NBRC 107630</strain>
    </source>
</reference>
<name>A0ABP9VFP9_9DEIO</name>
<organism evidence="2 3">
    <name type="scientific">Deinococcus xinjiangensis</name>
    <dbReference type="NCBI Taxonomy" id="457454"/>
    <lineage>
        <taxon>Bacteria</taxon>
        <taxon>Thermotogati</taxon>
        <taxon>Deinococcota</taxon>
        <taxon>Deinococci</taxon>
        <taxon>Deinococcales</taxon>
        <taxon>Deinococcaceae</taxon>
        <taxon>Deinococcus</taxon>
    </lineage>
</organism>
<keyword evidence="3" id="KW-1185">Reference proteome</keyword>
<dbReference type="RefSeq" id="WP_353543438.1">
    <property type="nucleotide sequence ID" value="NZ_BAABRN010000051.1"/>
</dbReference>
<dbReference type="Proteomes" id="UP001458946">
    <property type="component" value="Unassembled WGS sequence"/>
</dbReference>
<sequence length="497" mass="53471">MKVHPLVLALLMAGWAAAQDNQPQPLKVTTKTCGSYSVRLAENGFDEPDDKVSLIKNGKTYVTLSDTMVEMQQCGDITGDGIPEVVLMQFSGGAHCCATHSVYSLTTPPRRILETFTGHGDSLEVEQLDGRGPKEIVNTDWRFAYDLGMSFADSPALPRIYSLVGGQYVENTRAFPAWLLKQVTPASAKNFAGGDALYSYSLYLLAGKPAAADAYLKTLPKTYAAWLNNYAPDIRQRLSSAGIEDWPARAGVPDSARVSGIGGSFSRAGTLEYLGLIGSGQQATLRLYRAEGNKIVGSGALATFTGSDQQGWFPSFTVRRSTGRDDAVVADRSGGGLGYPVYRVGPQGATRLTNDPLAVASGLLADVSTVAQYVQRRYDDSSDKPLSAAQIAELDRKISLSAARAQPWAALLSSKIDLPKLGMFSVNALEVSRETAQSALVAGTVEIASVKDNKLSYDSGRYTVAIFLENRGGTWMVSKWQLTPRTGNFEDTYPAQQ</sequence>
<gene>
    <name evidence="2" type="ORF">Dxin01_03224</name>
</gene>
<evidence type="ECO:0000313" key="2">
    <source>
        <dbReference type="EMBL" id="GAA5503466.1"/>
    </source>
</evidence>
<feature type="signal peptide" evidence="1">
    <location>
        <begin position="1"/>
        <end position="18"/>
    </location>
</feature>
<comment type="caution">
    <text evidence="2">The sequence shown here is derived from an EMBL/GenBank/DDBJ whole genome shotgun (WGS) entry which is preliminary data.</text>
</comment>
<dbReference type="EMBL" id="BAABRN010000051">
    <property type="protein sequence ID" value="GAA5503466.1"/>
    <property type="molecule type" value="Genomic_DNA"/>
</dbReference>